<reference evidence="2" key="1">
    <citation type="submission" date="2020-04" db="EMBL/GenBank/DDBJ databases">
        <title>Deep metagenomics examines the oral microbiome during advanced dental caries in children, revealing novel taxa and co-occurrences with host molecules.</title>
        <authorList>
            <person name="Baker J.L."/>
            <person name="Morton J.T."/>
            <person name="Dinis M."/>
            <person name="Alvarez R."/>
            <person name="Tran N.C."/>
            <person name="Knight R."/>
            <person name="Edlund A."/>
        </authorList>
    </citation>
    <scope>NUCLEOTIDE SEQUENCE</scope>
    <source>
        <strain evidence="2">JCVI_24_bin.8</strain>
    </source>
</reference>
<evidence type="ECO:0000313" key="2">
    <source>
        <dbReference type="EMBL" id="MBF1352066.1"/>
    </source>
</evidence>
<sequence>VWNGGDLLFKIENPLVDMNQPGERVFDRFQGIEIDGKAVDKENYTAQPGSVVLTLKANYIRSLSTGKHTIKAKFKCANAATTYFTVTGSKKTPKPGTPGVVKKAPARAKVVKTGDSSSTVAFAIMFVLAGAALAGVATYRRKRA</sequence>
<dbReference type="NCBIfam" id="TIGR01167">
    <property type="entry name" value="LPXTG_anchor"/>
    <property type="match status" value="1"/>
</dbReference>
<dbReference type="AlphaFoldDB" id="A0A930EI52"/>
<protein>
    <submittedName>
        <fullName evidence="2">LPXTG cell wall anchor domain-containing protein</fullName>
    </submittedName>
</protein>
<organism evidence="2 3">
    <name type="scientific">Mogibacterium diversum</name>
    <dbReference type="NCBI Taxonomy" id="114527"/>
    <lineage>
        <taxon>Bacteria</taxon>
        <taxon>Bacillati</taxon>
        <taxon>Bacillota</taxon>
        <taxon>Clostridia</taxon>
        <taxon>Peptostreptococcales</taxon>
        <taxon>Anaerovoracaceae</taxon>
        <taxon>Mogibacterium</taxon>
    </lineage>
</organism>
<gene>
    <name evidence="2" type="ORF">HXM71_02970</name>
</gene>
<feature type="transmembrane region" description="Helical" evidence="1">
    <location>
        <begin position="120"/>
        <end position="139"/>
    </location>
</feature>
<keyword evidence="1" id="KW-0472">Membrane</keyword>
<name>A0A930EI52_9FIRM</name>
<dbReference type="Proteomes" id="UP000722050">
    <property type="component" value="Unassembled WGS sequence"/>
</dbReference>
<dbReference type="EMBL" id="JABZQH010000074">
    <property type="protein sequence ID" value="MBF1352066.1"/>
    <property type="molecule type" value="Genomic_DNA"/>
</dbReference>
<evidence type="ECO:0000256" key="1">
    <source>
        <dbReference type="SAM" id="Phobius"/>
    </source>
</evidence>
<keyword evidence="1" id="KW-1133">Transmembrane helix</keyword>
<accession>A0A930EI52</accession>
<feature type="non-terminal residue" evidence="2">
    <location>
        <position position="1"/>
    </location>
</feature>
<evidence type="ECO:0000313" key="3">
    <source>
        <dbReference type="Proteomes" id="UP000722050"/>
    </source>
</evidence>
<proteinExistence type="predicted"/>
<comment type="caution">
    <text evidence="2">The sequence shown here is derived from an EMBL/GenBank/DDBJ whole genome shotgun (WGS) entry which is preliminary data.</text>
</comment>
<keyword evidence="1" id="KW-0812">Transmembrane</keyword>